<gene>
    <name evidence="1" type="ORF">ACFPOC_16385</name>
</gene>
<proteinExistence type="predicted"/>
<evidence type="ECO:0000313" key="2">
    <source>
        <dbReference type="Proteomes" id="UP001596056"/>
    </source>
</evidence>
<reference evidence="2" key="1">
    <citation type="journal article" date="2019" name="Int. J. Syst. Evol. Microbiol.">
        <title>The Global Catalogue of Microorganisms (GCM) 10K type strain sequencing project: providing services to taxonomists for standard genome sequencing and annotation.</title>
        <authorList>
            <consortium name="The Broad Institute Genomics Platform"/>
            <consortium name="The Broad Institute Genome Sequencing Center for Infectious Disease"/>
            <person name="Wu L."/>
            <person name="Ma J."/>
        </authorList>
    </citation>
    <scope>NUCLEOTIDE SEQUENCE [LARGE SCALE GENOMIC DNA]</scope>
    <source>
        <strain evidence="2">KACC 11588</strain>
    </source>
</reference>
<organism evidence="1 2">
    <name type="scientific">Rubellimicrobium aerolatum</name>
    <dbReference type="NCBI Taxonomy" id="490979"/>
    <lineage>
        <taxon>Bacteria</taxon>
        <taxon>Pseudomonadati</taxon>
        <taxon>Pseudomonadota</taxon>
        <taxon>Alphaproteobacteria</taxon>
        <taxon>Rhodobacterales</taxon>
        <taxon>Roseobacteraceae</taxon>
        <taxon>Rubellimicrobium</taxon>
    </lineage>
</organism>
<dbReference type="Proteomes" id="UP001596056">
    <property type="component" value="Unassembled WGS sequence"/>
</dbReference>
<comment type="caution">
    <text evidence="1">The sequence shown here is derived from an EMBL/GenBank/DDBJ whole genome shotgun (WGS) entry which is preliminary data.</text>
</comment>
<protein>
    <submittedName>
        <fullName evidence="1">Uncharacterized protein</fullName>
    </submittedName>
</protein>
<evidence type="ECO:0000313" key="1">
    <source>
        <dbReference type="EMBL" id="MFC5567990.1"/>
    </source>
</evidence>
<dbReference type="RefSeq" id="WP_280922930.1">
    <property type="nucleotide sequence ID" value="NZ_JAGGJP010000020.1"/>
</dbReference>
<sequence>MLGLGLGLAQLPPRRLPAPDLLWLIAPATVLGPATRIRGA</sequence>
<accession>A0ABW0SGH0</accession>
<keyword evidence="2" id="KW-1185">Reference proteome</keyword>
<name>A0ABW0SGH0_9RHOB</name>
<dbReference type="EMBL" id="JBHSNA010000023">
    <property type="protein sequence ID" value="MFC5567990.1"/>
    <property type="molecule type" value="Genomic_DNA"/>
</dbReference>